<gene>
    <name evidence="1" type="ORF">FCALED_LOCUS12798</name>
</gene>
<name>A0A9N9ES94_9GLOM</name>
<dbReference type="AlphaFoldDB" id="A0A9N9ES94"/>
<sequence length="124" mass="14966">MYFTKEWENLKRLHIEFHDNSLNLAIPNFCPNLKSLYTIILKQEAETLKSILRGCKRLERIQLYVKSDISPENLDEKNLSVLQKYFDLGIVENFQDDEMFDYEGRDVTFRYRLRRSIHSISDYH</sequence>
<dbReference type="Proteomes" id="UP000789570">
    <property type="component" value="Unassembled WGS sequence"/>
</dbReference>
<dbReference type="InterPro" id="IPR032675">
    <property type="entry name" value="LRR_dom_sf"/>
</dbReference>
<keyword evidence="2" id="KW-1185">Reference proteome</keyword>
<proteinExistence type="predicted"/>
<dbReference type="OrthoDB" id="10285138at2759"/>
<comment type="caution">
    <text evidence="1">The sequence shown here is derived from an EMBL/GenBank/DDBJ whole genome shotgun (WGS) entry which is preliminary data.</text>
</comment>
<evidence type="ECO:0000313" key="2">
    <source>
        <dbReference type="Proteomes" id="UP000789570"/>
    </source>
</evidence>
<organism evidence="1 2">
    <name type="scientific">Funneliformis caledonium</name>
    <dbReference type="NCBI Taxonomy" id="1117310"/>
    <lineage>
        <taxon>Eukaryota</taxon>
        <taxon>Fungi</taxon>
        <taxon>Fungi incertae sedis</taxon>
        <taxon>Mucoromycota</taxon>
        <taxon>Glomeromycotina</taxon>
        <taxon>Glomeromycetes</taxon>
        <taxon>Glomerales</taxon>
        <taxon>Glomeraceae</taxon>
        <taxon>Funneliformis</taxon>
    </lineage>
</organism>
<dbReference type="EMBL" id="CAJVPQ010006647">
    <property type="protein sequence ID" value="CAG8687850.1"/>
    <property type="molecule type" value="Genomic_DNA"/>
</dbReference>
<protein>
    <submittedName>
        <fullName evidence="1">3966_t:CDS:1</fullName>
    </submittedName>
</protein>
<reference evidence="1" key="1">
    <citation type="submission" date="2021-06" db="EMBL/GenBank/DDBJ databases">
        <authorList>
            <person name="Kallberg Y."/>
            <person name="Tangrot J."/>
            <person name="Rosling A."/>
        </authorList>
    </citation>
    <scope>NUCLEOTIDE SEQUENCE</scope>
    <source>
        <strain evidence="1">UK204</strain>
    </source>
</reference>
<dbReference type="Gene3D" id="3.80.10.10">
    <property type="entry name" value="Ribonuclease Inhibitor"/>
    <property type="match status" value="1"/>
</dbReference>
<accession>A0A9N9ES94</accession>
<evidence type="ECO:0000313" key="1">
    <source>
        <dbReference type="EMBL" id="CAG8687850.1"/>
    </source>
</evidence>